<evidence type="ECO:0000259" key="1">
    <source>
        <dbReference type="PROSITE" id="PS51186"/>
    </source>
</evidence>
<accession>A0A9D1QPP6</accession>
<sequence>MKPSKAIYVQQATMDDLDAVMELIEDGRKALHQNGVPQWQDGYPSRLTMQQDIDSENCYLLMYGNDIAGCATLMLDGDTYYTHIVSGMWARPGHAFATIHRVAISNKFRGMRLATYLFSDLISIAYREGVRNFRISTHEKNMAMQKILSAFGFVERGTVYTGPRPTDLRNAYEMNLKEEEE</sequence>
<reference evidence="2" key="1">
    <citation type="journal article" date="2021" name="PeerJ">
        <title>Extensive microbial diversity within the chicken gut microbiome revealed by metagenomics and culture.</title>
        <authorList>
            <person name="Gilroy R."/>
            <person name="Ravi A."/>
            <person name="Getino M."/>
            <person name="Pursley I."/>
            <person name="Horton D.L."/>
            <person name="Alikhan N.F."/>
            <person name="Baker D."/>
            <person name="Gharbi K."/>
            <person name="Hall N."/>
            <person name="Watson M."/>
            <person name="Adriaenssens E.M."/>
            <person name="Foster-Nyarko E."/>
            <person name="Jarju S."/>
            <person name="Secka A."/>
            <person name="Antonio M."/>
            <person name="Oren A."/>
            <person name="Chaudhuri R.R."/>
            <person name="La Ragione R."/>
            <person name="Hildebrand F."/>
            <person name="Pallen M.J."/>
        </authorList>
    </citation>
    <scope>NUCLEOTIDE SEQUENCE</scope>
    <source>
        <strain evidence="2">ChiHejej3B27-2180</strain>
    </source>
</reference>
<proteinExistence type="predicted"/>
<dbReference type="Proteomes" id="UP000886878">
    <property type="component" value="Unassembled WGS sequence"/>
</dbReference>
<dbReference type="Gene3D" id="3.40.630.30">
    <property type="match status" value="1"/>
</dbReference>
<protein>
    <submittedName>
        <fullName evidence="2">GNAT family N-acetyltransferase</fullName>
    </submittedName>
</protein>
<organism evidence="2 3">
    <name type="scientific">Candidatus Limosilactobacillus merdipullorum</name>
    <dbReference type="NCBI Taxonomy" id="2838653"/>
    <lineage>
        <taxon>Bacteria</taxon>
        <taxon>Bacillati</taxon>
        <taxon>Bacillota</taxon>
        <taxon>Bacilli</taxon>
        <taxon>Lactobacillales</taxon>
        <taxon>Lactobacillaceae</taxon>
        <taxon>Limosilactobacillus</taxon>
    </lineage>
</organism>
<dbReference type="InterPro" id="IPR000182">
    <property type="entry name" value="GNAT_dom"/>
</dbReference>
<dbReference type="AlphaFoldDB" id="A0A9D1QPP6"/>
<comment type="caution">
    <text evidence="2">The sequence shown here is derived from an EMBL/GenBank/DDBJ whole genome shotgun (WGS) entry which is preliminary data.</text>
</comment>
<dbReference type="EMBL" id="DXGK01000095">
    <property type="protein sequence ID" value="HIW70636.1"/>
    <property type="molecule type" value="Genomic_DNA"/>
</dbReference>
<evidence type="ECO:0000313" key="2">
    <source>
        <dbReference type="EMBL" id="HIW70636.1"/>
    </source>
</evidence>
<gene>
    <name evidence="2" type="ORF">H9876_04610</name>
</gene>
<reference evidence="2" key="2">
    <citation type="submission" date="2021-04" db="EMBL/GenBank/DDBJ databases">
        <authorList>
            <person name="Gilroy R."/>
        </authorList>
    </citation>
    <scope>NUCLEOTIDE SEQUENCE</scope>
    <source>
        <strain evidence="2">ChiHejej3B27-2180</strain>
    </source>
</reference>
<dbReference type="PROSITE" id="PS51186">
    <property type="entry name" value="GNAT"/>
    <property type="match status" value="1"/>
</dbReference>
<dbReference type="GO" id="GO:0016747">
    <property type="term" value="F:acyltransferase activity, transferring groups other than amino-acyl groups"/>
    <property type="evidence" value="ECO:0007669"/>
    <property type="project" value="InterPro"/>
</dbReference>
<name>A0A9D1QPP6_9LACO</name>
<dbReference type="InterPro" id="IPR016181">
    <property type="entry name" value="Acyl_CoA_acyltransferase"/>
</dbReference>
<evidence type="ECO:0000313" key="3">
    <source>
        <dbReference type="Proteomes" id="UP000886878"/>
    </source>
</evidence>
<dbReference type="SUPFAM" id="SSF55729">
    <property type="entry name" value="Acyl-CoA N-acyltransferases (Nat)"/>
    <property type="match status" value="1"/>
</dbReference>
<dbReference type="Pfam" id="PF00583">
    <property type="entry name" value="Acetyltransf_1"/>
    <property type="match status" value="1"/>
</dbReference>
<feature type="domain" description="N-acetyltransferase" evidence="1">
    <location>
        <begin position="7"/>
        <end position="179"/>
    </location>
</feature>